<organism evidence="1 2">
    <name type="scientific">Golovinomyces cichoracearum</name>
    <dbReference type="NCBI Taxonomy" id="62708"/>
    <lineage>
        <taxon>Eukaryota</taxon>
        <taxon>Fungi</taxon>
        <taxon>Dikarya</taxon>
        <taxon>Ascomycota</taxon>
        <taxon>Pezizomycotina</taxon>
        <taxon>Leotiomycetes</taxon>
        <taxon>Erysiphales</taxon>
        <taxon>Erysiphaceae</taxon>
        <taxon>Golovinomyces</taxon>
    </lineage>
</organism>
<accession>A0A420I4M9</accession>
<comment type="caution">
    <text evidence="1">The sequence shown here is derived from an EMBL/GenBank/DDBJ whole genome shotgun (WGS) entry which is preliminary data.</text>
</comment>
<dbReference type="Proteomes" id="UP000285405">
    <property type="component" value="Unassembled WGS sequence"/>
</dbReference>
<name>A0A420I4M9_9PEZI</name>
<evidence type="ECO:0000313" key="1">
    <source>
        <dbReference type="EMBL" id="RKF64601.1"/>
    </source>
</evidence>
<reference evidence="1 2" key="1">
    <citation type="journal article" date="2018" name="BMC Genomics">
        <title>Comparative genome analyses reveal sequence features reflecting distinct modes of host-adaptation between dicot and monocot powdery mildew.</title>
        <authorList>
            <person name="Wu Y."/>
            <person name="Ma X."/>
            <person name="Pan Z."/>
            <person name="Kale S.D."/>
            <person name="Song Y."/>
            <person name="King H."/>
            <person name="Zhang Q."/>
            <person name="Presley C."/>
            <person name="Deng X."/>
            <person name="Wei C.I."/>
            <person name="Xiao S."/>
        </authorList>
    </citation>
    <scope>NUCLEOTIDE SEQUENCE [LARGE SCALE GENOMIC DNA]</scope>
    <source>
        <strain evidence="1">UCSC1</strain>
    </source>
</reference>
<dbReference type="EMBL" id="MCBR01013094">
    <property type="protein sequence ID" value="RKF64601.1"/>
    <property type="molecule type" value="Genomic_DNA"/>
</dbReference>
<evidence type="ECO:0000313" key="2">
    <source>
        <dbReference type="Proteomes" id="UP000285405"/>
    </source>
</evidence>
<sequence length="88" mass="9951">MGAERAVNYLMTQAFERDIQRSVFVKHRHRHKKHSSYFRGVIGGRNRGSQLLNSELSMRDECRAFSNTDASITETGVSGDANSIIGRH</sequence>
<protein>
    <submittedName>
        <fullName evidence="1">Uncharacterized protein</fullName>
    </submittedName>
</protein>
<dbReference type="AlphaFoldDB" id="A0A420I4M9"/>
<gene>
    <name evidence="1" type="ORF">GcC1_130009</name>
</gene>
<proteinExistence type="predicted"/>